<dbReference type="EMBL" id="JBFOLK010000006">
    <property type="protein sequence ID" value="KAL2505731.1"/>
    <property type="molecule type" value="Genomic_DNA"/>
</dbReference>
<name>A0ABD1SZ40_9LAMI</name>
<dbReference type="AlphaFoldDB" id="A0ABD1SZ40"/>
<feature type="region of interest" description="Disordered" evidence="1">
    <location>
        <begin position="1"/>
        <end position="22"/>
    </location>
</feature>
<feature type="compositionally biased region" description="Low complexity" evidence="1">
    <location>
        <begin position="1"/>
        <end position="13"/>
    </location>
</feature>
<protein>
    <submittedName>
        <fullName evidence="2">Uncharacterized protein</fullName>
    </submittedName>
</protein>
<gene>
    <name evidence="2" type="ORF">Adt_21352</name>
</gene>
<accession>A0ABD1SZ40</accession>
<evidence type="ECO:0000313" key="3">
    <source>
        <dbReference type="Proteomes" id="UP001604336"/>
    </source>
</evidence>
<organism evidence="2 3">
    <name type="scientific">Abeliophyllum distichum</name>
    <dbReference type="NCBI Taxonomy" id="126358"/>
    <lineage>
        <taxon>Eukaryota</taxon>
        <taxon>Viridiplantae</taxon>
        <taxon>Streptophyta</taxon>
        <taxon>Embryophyta</taxon>
        <taxon>Tracheophyta</taxon>
        <taxon>Spermatophyta</taxon>
        <taxon>Magnoliopsida</taxon>
        <taxon>eudicotyledons</taxon>
        <taxon>Gunneridae</taxon>
        <taxon>Pentapetalae</taxon>
        <taxon>asterids</taxon>
        <taxon>lamiids</taxon>
        <taxon>Lamiales</taxon>
        <taxon>Oleaceae</taxon>
        <taxon>Forsythieae</taxon>
        <taxon>Abeliophyllum</taxon>
    </lineage>
</organism>
<sequence length="111" mass="12160">MSTQSDSQNPSSSAGGGLSKPEDIAQSFSSSIELVALNVLPNMGYKESAEIRALYNNPVDLELIIPGPHQTADKPLLECIAIHALLMESGLRLPFYHFFRKILSEYRLAPT</sequence>
<keyword evidence="3" id="KW-1185">Reference proteome</keyword>
<evidence type="ECO:0000256" key="1">
    <source>
        <dbReference type="SAM" id="MobiDB-lite"/>
    </source>
</evidence>
<evidence type="ECO:0000313" key="2">
    <source>
        <dbReference type="EMBL" id="KAL2505731.1"/>
    </source>
</evidence>
<dbReference type="Proteomes" id="UP001604336">
    <property type="component" value="Unassembled WGS sequence"/>
</dbReference>
<comment type="caution">
    <text evidence="2">The sequence shown here is derived from an EMBL/GenBank/DDBJ whole genome shotgun (WGS) entry which is preliminary data.</text>
</comment>
<reference evidence="3" key="1">
    <citation type="submission" date="2024-07" db="EMBL/GenBank/DDBJ databases">
        <title>Two chromosome-level genome assemblies of Korean endemic species Abeliophyllum distichum and Forsythia ovata (Oleaceae).</title>
        <authorList>
            <person name="Jang H."/>
        </authorList>
    </citation>
    <scope>NUCLEOTIDE SEQUENCE [LARGE SCALE GENOMIC DNA]</scope>
</reference>
<proteinExistence type="predicted"/>